<evidence type="ECO:0000256" key="3">
    <source>
        <dbReference type="SAM" id="SignalP"/>
    </source>
</evidence>
<keyword evidence="3" id="KW-0732">Signal</keyword>
<keyword evidence="1" id="KW-1015">Disulfide bond</keyword>
<feature type="disulfide bond" evidence="1">
    <location>
        <begin position="68"/>
        <end position="83"/>
    </location>
</feature>
<evidence type="ECO:0000313" key="5">
    <source>
        <dbReference type="EMBL" id="GCB80695.1"/>
    </source>
</evidence>
<accession>A0A401Q5R0</accession>
<dbReference type="GO" id="GO:0050830">
    <property type="term" value="P:defense response to Gram-positive bacterium"/>
    <property type="evidence" value="ECO:0007669"/>
    <property type="project" value="TreeGrafter"/>
</dbReference>
<dbReference type="Proteomes" id="UP000288216">
    <property type="component" value="Unassembled WGS sequence"/>
</dbReference>
<feature type="chain" id="PRO_5019069082" description="TNFR-Cys domain-containing protein" evidence="3">
    <location>
        <begin position="32"/>
        <end position="444"/>
    </location>
</feature>
<dbReference type="Pfam" id="PF00020">
    <property type="entry name" value="TNFR_c6"/>
    <property type="match status" value="1"/>
</dbReference>
<evidence type="ECO:0000256" key="2">
    <source>
        <dbReference type="SAM" id="MobiDB-lite"/>
    </source>
</evidence>
<comment type="caution">
    <text evidence="1">Lacks conserved residue(s) required for the propagation of feature annotation.</text>
</comment>
<dbReference type="PANTHER" id="PTHR46838">
    <property type="entry name" value="TUMOR NECROSIS FACTOR RECEPTOR SUPERFAMILY MEMBER 14"/>
    <property type="match status" value="1"/>
</dbReference>
<dbReference type="GO" id="GO:2000406">
    <property type="term" value="P:positive regulation of T cell migration"/>
    <property type="evidence" value="ECO:0007669"/>
    <property type="project" value="TreeGrafter"/>
</dbReference>
<dbReference type="SMART" id="SM00208">
    <property type="entry name" value="TNFR"/>
    <property type="match status" value="2"/>
</dbReference>
<evidence type="ECO:0000259" key="4">
    <source>
        <dbReference type="PROSITE" id="PS50050"/>
    </source>
</evidence>
<dbReference type="GO" id="GO:0006915">
    <property type="term" value="P:apoptotic process"/>
    <property type="evidence" value="ECO:0007669"/>
    <property type="project" value="InterPro"/>
</dbReference>
<reference evidence="5 6" key="1">
    <citation type="journal article" date="2018" name="Nat. Ecol. Evol.">
        <title>Shark genomes provide insights into elasmobranch evolution and the origin of vertebrates.</title>
        <authorList>
            <person name="Hara Y"/>
            <person name="Yamaguchi K"/>
            <person name="Onimaru K"/>
            <person name="Kadota M"/>
            <person name="Koyanagi M"/>
            <person name="Keeley SD"/>
            <person name="Tatsumi K"/>
            <person name="Tanaka K"/>
            <person name="Motone F"/>
            <person name="Kageyama Y"/>
            <person name="Nozu R"/>
            <person name="Adachi N"/>
            <person name="Nishimura O"/>
            <person name="Nakagawa R"/>
            <person name="Tanegashima C"/>
            <person name="Kiyatake I"/>
            <person name="Matsumoto R"/>
            <person name="Murakumo K"/>
            <person name="Nishida K"/>
            <person name="Terakita A"/>
            <person name="Kuratani S"/>
            <person name="Sato K"/>
            <person name="Hyodo S Kuraku.S."/>
        </authorList>
    </citation>
    <scope>NUCLEOTIDE SEQUENCE [LARGE SCALE GENOMIC DNA]</scope>
</reference>
<dbReference type="GO" id="GO:0050829">
    <property type="term" value="P:defense response to Gram-negative bacterium"/>
    <property type="evidence" value="ECO:0007669"/>
    <property type="project" value="TreeGrafter"/>
</dbReference>
<evidence type="ECO:0000313" key="6">
    <source>
        <dbReference type="Proteomes" id="UP000288216"/>
    </source>
</evidence>
<feature type="region of interest" description="Disordered" evidence="2">
    <location>
        <begin position="388"/>
        <end position="444"/>
    </location>
</feature>
<dbReference type="AlphaFoldDB" id="A0A401Q5R0"/>
<dbReference type="SUPFAM" id="SSF57586">
    <property type="entry name" value="TNF receptor-like"/>
    <property type="match status" value="2"/>
</dbReference>
<feature type="compositionally biased region" description="Basic and acidic residues" evidence="2">
    <location>
        <begin position="388"/>
        <end position="432"/>
    </location>
</feature>
<dbReference type="OrthoDB" id="10031141at2759"/>
<dbReference type="PROSITE" id="PS50050">
    <property type="entry name" value="TNFR_NGFR_2"/>
    <property type="match status" value="1"/>
</dbReference>
<dbReference type="Gene3D" id="2.10.50.10">
    <property type="entry name" value="Tumor Necrosis Factor Receptor, subunit A, domain 2"/>
    <property type="match status" value="2"/>
</dbReference>
<dbReference type="InterPro" id="IPR001368">
    <property type="entry name" value="TNFR/NGFR_Cys_rich_reg"/>
</dbReference>
<dbReference type="EMBL" id="BFAA01009815">
    <property type="protein sequence ID" value="GCB80695.1"/>
    <property type="molecule type" value="Genomic_DNA"/>
</dbReference>
<name>A0A401Q5R0_SCYTO</name>
<evidence type="ECO:0000256" key="1">
    <source>
        <dbReference type="PROSITE-ProRule" id="PRU00206"/>
    </source>
</evidence>
<gene>
    <name evidence="5" type="ORF">scyTo_0016334</name>
</gene>
<dbReference type="STRING" id="75743.A0A401Q5R0"/>
<feature type="repeat" description="TNFR-Cys" evidence="1">
    <location>
        <begin position="67"/>
        <end position="109"/>
    </location>
</feature>
<dbReference type="FunFam" id="2.10.50.10:FF:000007">
    <property type="entry name" value="TNF receptor superfamily member 14"/>
    <property type="match status" value="1"/>
</dbReference>
<feature type="signal peptide" evidence="3">
    <location>
        <begin position="1"/>
        <end position="31"/>
    </location>
</feature>
<keyword evidence="6" id="KW-1185">Reference proteome</keyword>
<comment type="caution">
    <text evidence="5">The sequence shown here is derived from an EMBL/GenBank/DDBJ whole genome shotgun (WGS) entry which is preliminary data.</text>
</comment>
<protein>
    <recommendedName>
        <fullName evidence="4">TNFR-Cys domain-containing protein</fullName>
    </recommendedName>
</protein>
<dbReference type="PRINTS" id="PR01680">
    <property type="entry name" value="TNFACTORR6"/>
</dbReference>
<organism evidence="5 6">
    <name type="scientific">Scyliorhinus torazame</name>
    <name type="common">Cloudy catshark</name>
    <name type="synonym">Catulus torazame</name>
    <dbReference type="NCBI Taxonomy" id="75743"/>
    <lineage>
        <taxon>Eukaryota</taxon>
        <taxon>Metazoa</taxon>
        <taxon>Chordata</taxon>
        <taxon>Craniata</taxon>
        <taxon>Vertebrata</taxon>
        <taxon>Chondrichthyes</taxon>
        <taxon>Elasmobranchii</taxon>
        <taxon>Galeomorphii</taxon>
        <taxon>Galeoidea</taxon>
        <taxon>Carcharhiniformes</taxon>
        <taxon>Scyliorhinidae</taxon>
        <taxon>Scyliorhinus</taxon>
    </lineage>
</organism>
<dbReference type="CDD" id="cd13405">
    <property type="entry name" value="TNFRSF14_teleost"/>
    <property type="match status" value="1"/>
</dbReference>
<sequence>MVLQYSTGGSAALSEICCILLLIFNLRLVTSCGSEEYTFQELCCPMCHAGSRVSKHCTLSTPTTCVPCARGAFTEHSNGLEKCFKCKYCDPELGLHTVRECTETQDTTCDCKEGYICLAKRKDGCHMCTKYIPHLFNGSTNIKDMMPGDPRHHEAQPTAQSGITHNVVIKFLGQDDARNPSMLGNKTAKKKIVSKSEITTTKEEPAPETTTGKPKLGRGHDLLASTKILMTLMQTIDPRFPKESLKLQEAGNIALTEFQNTTKASLVGLQSIMQTGLANIRVAIQSGMTGLQGAMKTGMADIQSALQTGMTGIQETLKSGTSDVKGIKNGIIQVENTLKQLQTNSQSSWAQMTKQVGALVNVLTKLASNQSVSLIQLKDVTCKLSNKTEAKQEAKPEAKPEAKQEAKPEAKPEVKPEAKPEAKQEAKPEVKPEAIQLQATEKHP</sequence>
<feature type="region of interest" description="Disordered" evidence="2">
    <location>
        <begin position="196"/>
        <end position="218"/>
    </location>
</feature>
<dbReference type="GO" id="GO:0009897">
    <property type="term" value="C:external side of plasma membrane"/>
    <property type="evidence" value="ECO:0007669"/>
    <property type="project" value="TreeGrafter"/>
</dbReference>
<dbReference type="GO" id="GO:0004888">
    <property type="term" value="F:transmembrane signaling receptor activity"/>
    <property type="evidence" value="ECO:0007669"/>
    <property type="project" value="InterPro"/>
</dbReference>
<proteinExistence type="predicted"/>
<dbReference type="GO" id="GO:0046642">
    <property type="term" value="P:negative regulation of alpha-beta T cell proliferation"/>
    <property type="evidence" value="ECO:0007669"/>
    <property type="project" value="TreeGrafter"/>
</dbReference>
<dbReference type="GO" id="GO:0007165">
    <property type="term" value="P:signal transduction"/>
    <property type="evidence" value="ECO:0007669"/>
    <property type="project" value="InterPro"/>
</dbReference>
<dbReference type="PROSITE" id="PS00652">
    <property type="entry name" value="TNFR_NGFR_1"/>
    <property type="match status" value="2"/>
</dbReference>
<dbReference type="GO" id="GO:0006955">
    <property type="term" value="P:immune response"/>
    <property type="evidence" value="ECO:0007669"/>
    <property type="project" value="InterPro"/>
</dbReference>
<dbReference type="InterPro" id="IPR008063">
    <property type="entry name" value="Fas_rcpt"/>
</dbReference>
<dbReference type="GO" id="GO:0002720">
    <property type="term" value="P:positive regulation of cytokine production involved in immune response"/>
    <property type="evidence" value="ECO:0007669"/>
    <property type="project" value="TreeGrafter"/>
</dbReference>
<dbReference type="PANTHER" id="PTHR46838:SF1">
    <property type="entry name" value="TUMOR NECROSIS FACTOR RECEPTOR SUPERFAMILY MEMBER 14"/>
    <property type="match status" value="1"/>
</dbReference>
<feature type="domain" description="TNFR-Cys" evidence="4">
    <location>
        <begin position="67"/>
        <end position="109"/>
    </location>
</feature>
<dbReference type="OMA" id="GYICLAK"/>